<keyword evidence="2" id="KW-0863">Zinc-finger</keyword>
<proteinExistence type="predicted"/>
<dbReference type="GeneID" id="107274915"/>
<dbReference type="PROSITE" id="PS00028">
    <property type="entry name" value="ZINC_FINGER_C2H2_1"/>
    <property type="match status" value="2"/>
</dbReference>
<keyword evidence="5" id="KW-1185">Reference proteome</keyword>
<dbReference type="GO" id="GO:0003676">
    <property type="term" value="F:nucleic acid binding"/>
    <property type="evidence" value="ECO:0007669"/>
    <property type="project" value="InterPro"/>
</dbReference>
<dbReference type="SMART" id="SM00355">
    <property type="entry name" value="ZnF_C2H2"/>
    <property type="match status" value="3"/>
</dbReference>
<evidence type="ECO:0000313" key="7">
    <source>
        <dbReference type="RefSeq" id="XP_024935613.1"/>
    </source>
</evidence>
<sequence>METNWKFILQESETHYYCVICGCEISGSRNAEGHFRGRYHADAIEEYGDDISYSGDNQYYCQLCDCYISGYQNVRVHFRGKQHQGCLYGSDTESSEDDSEDYVALSSRDFIIDYSDNSYMFYCCLCNINITNMWHIPSHLGCQNHKIAVTIYGSDILGNGSTWYYCRLCDCSINSYKNVYEHITGRRHDNFLDELE</sequence>
<keyword evidence="1" id="KW-0479">Metal-binding</keyword>
<evidence type="ECO:0000256" key="1">
    <source>
        <dbReference type="ARBA" id="ARBA00022723"/>
    </source>
</evidence>
<dbReference type="InterPro" id="IPR036236">
    <property type="entry name" value="Znf_C2H2_sf"/>
</dbReference>
<evidence type="ECO:0000313" key="6">
    <source>
        <dbReference type="RefSeq" id="XP_015609981.1"/>
    </source>
</evidence>
<dbReference type="PANTHER" id="PTHR46786:SF1">
    <property type="entry name" value="ZINC FINGER MATRIN-TYPE PROTEIN 3"/>
    <property type="match status" value="1"/>
</dbReference>
<keyword evidence="3" id="KW-0862">Zinc</keyword>
<dbReference type="RefSeq" id="XP_024935613.1">
    <property type="nucleotide sequence ID" value="XM_025079845.1"/>
</dbReference>
<evidence type="ECO:0000256" key="2">
    <source>
        <dbReference type="ARBA" id="ARBA00022771"/>
    </source>
</evidence>
<dbReference type="Pfam" id="PF12171">
    <property type="entry name" value="zf-C2H2_jaz"/>
    <property type="match status" value="1"/>
</dbReference>
<dbReference type="InterPro" id="IPR003604">
    <property type="entry name" value="Matrin/U1-like-C_Znf_C2H2"/>
</dbReference>
<dbReference type="PANTHER" id="PTHR46786">
    <property type="entry name" value="ZINC FINGER MATRIN-TYPE PROTEIN 3"/>
    <property type="match status" value="1"/>
</dbReference>
<evidence type="ECO:0000313" key="5">
    <source>
        <dbReference type="Proteomes" id="UP000694920"/>
    </source>
</evidence>
<dbReference type="Gene3D" id="3.30.160.60">
    <property type="entry name" value="Classic Zinc Finger"/>
    <property type="match status" value="2"/>
</dbReference>
<dbReference type="GO" id="GO:0008270">
    <property type="term" value="F:zinc ion binding"/>
    <property type="evidence" value="ECO:0007669"/>
    <property type="project" value="InterPro"/>
</dbReference>
<dbReference type="InterPro" id="IPR013087">
    <property type="entry name" value="Znf_C2H2_type"/>
</dbReference>
<gene>
    <name evidence="6 7" type="primary">LOC107274915</name>
</gene>
<reference evidence="6 7" key="1">
    <citation type="submission" date="2025-04" db="UniProtKB">
        <authorList>
            <consortium name="RefSeq"/>
        </authorList>
    </citation>
    <scope>IDENTIFICATION</scope>
</reference>
<feature type="domain" description="C2H2-type" evidence="4">
    <location>
        <begin position="61"/>
        <end position="83"/>
    </location>
</feature>
<dbReference type="SUPFAM" id="SSF57667">
    <property type="entry name" value="beta-beta-alpha zinc fingers"/>
    <property type="match status" value="3"/>
</dbReference>
<name>A0AAJ7VWB7_CEPCN</name>
<evidence type="ECO:0000256" key="3">
    <source>
        <dbReference type="ARBA" id="ARBA00022833"/>
    </source>
</evidence>
<dbReference type="RefSeq" id="XP_015609981.1">
    <property type="nucleotide sequence ID" value="XM_015754495.2"/>
</dbReference>
<dbReference type="SMART" id="SM00451">
    <property type="entry name" value="ZnF_U1"/>
    <property type="match status" value="4"/>
</dbReference>
<dbReference type="InterPro" id="IPR052644">
    <property type="entry name" value="ZMAT3"/>
</dbReference>
<dbReference type="InterPro" id="IPR022755">
    <property type="entry name" value="Znf_C2H2_jaz"/>
</dbReference>
<accession>A0AAJ7VWB7</accession>
<dbReference type="AlphaFoldDB" id="A0AAJ7VWB7"/>
<protein>
    <submittedName>
        <fullName evidence="6 7">UBP1-associated proteins 1C</fullName>
    </submittedName>
</protein>
<dbReference type="KEGG" id="ccin:107274915"/>
<feature type="domain" description="C2H2-type" evidence="4">
    <location>
        <begin position="18"/>
        <end position="40"/>
    </location>
</feature>
<evidence type="ECO:0000259" key="4">
    <source>
        <dbReference type="PROSITE" id="PS00028"/>
    </source>
</evidence>
<dbReference type="Proteomes" id="UP000694920">
    <property type="component" value="Unplaced"/>
</dbReference>
<organism evidence="5 7">
    <name type="scientific">Cephus cinctus</name>
    <name type="common">Wheat stem sawfly</name>
    <dbReference type="NCBI Taxonomy" id="211228"/>
    <lineage>
        <taxon>Eukaryota</taxon>
        <taxon>Metazoa</taxon>
        <taxon>Ecdysozoa</taxon>
        <taxon>Arthropoda</taxon>
        <taxon>Hexapoda</taxon>
        <taxon>Insecta</taxon>
        <taxon>Pterygota</taxon>
        <taxon>Neoptera</taxon>
        <taxon>Endopterygota</taxon>
        <taxon>Hymenoptera</taxon>
        <taxon>Cephoidea</taxon>
        <taxon>Cephidae</taxon>
        <taxon>Cephus</taxon>
    </lineage>
</organism>